<evidence type="ECO:0000256" key="8">
    <source>
        <dbReference type="ARBA" id="ARBA00023033"/>
    </source>
</evidence>
<sequence length="532" mass="59767">MADSDSRSLPLGRSFFVVLICLLIACGFKRYWARRGTLKGINQHPSITRLLSGRSLLNFICPKGIKGIVHGRDWMLDAGYTVFAAAGWDVLGAVSLYPLPTTDYFVADAVTIKEMTTLHAKFPKPVPLYQALLIFGQNIVASEGHIWKKHRKIAAPAFSERNNKLVWDQTVRIVSDMMESWGDQSPEIHIDHCVHDITLPIALMVISAAAFGRRVSWAEDSRVPPGHTMPFRMCIYTISKNITLMLAAPSWSGYFSKKVRLIQRCRKELEAYMLEMSQERRQALIKGEEYADLFSSLIQCNEGEKGAEMLSDQELIGNIFILLLAGYETTAHTLAFALGLLALNQHEQARVYEHIISIVPKGTIPLYEQIHALPVVLAVIYETLRFIPAAPAIPKVAAEDLTLPTIHPNGSIERISVPKGTILTIDVPALHQNPRYWPEPDKFDPSRFMGEYSKDAFIPFSAGARACLGRRFSETEAVAMLTMLLGKYRVDLKNPDEYEGLTMREKCTKLFSPTVLMTTTPSKFPLIFRKRL</sequence>
<protein>
    <recommendedName>
        <fullName evidence="14">Cytochrome P450</fullName>
    </recommendedName>
</protein>
<keyword evidence="11" id="KW-1133">Transmembrane helix</keyword>
<dbReference type="InterPro" id="IPR050121">
    <property type="entry name" value="Cytochrome_P450_monoxygenase"/>
</dbReference>
<keyword evidence="6 10" id="KW-0560">Oxidoreductase</keyword>
<keyword evidence="8 10" id="KW-0503">Monooxygenase</keyword>
<dbReference type="Gene3D" id="1.10.630.10">
    <property type="entry name" value="Cytochrome P450"/>
    <property type="match status" value="1"/>
</dbReference>
<evidence type="ECO:0000256" key="10">
    <source>
        <dbReference type="RuleBase" id="RU000461"/>
    </source>
</evidence>
<dbReference type="PRINTS" id="PR00385">
    <property type="entry name" value="P450"/>
</dbReference>
<evidence type="ECO:0000313" key="12">
    <source>
        <dbReference type="EMBL" id="KIJ37614.1"/>
    </source>
</evidence>
<gene>
    <name evidence="12" type="ORF">M422DRAFT_211371</name>
</gene>
<dbReference type="PANTHER" id="PTHR24305">
    <property type="entry name" value="CYTOCHROME P450"/>
    <property type="match status" value="1"/>
</dbReference>
<comment type="pathway">
    <text evidence="2">Secondary metabolite biosynthesis.</text>
</comment>
<evidence type="ECO:0000256" key="1">
    <source>
        <dbReference type="ARBA" id="ARBA00001971"/>
    </source>
</evidence>
<keyword evidence="11" id="KW-0472">Membrane</keyword>
<evidence type="ECO:0000256" key="5">
    <source>
        <dbReference type="ARBA" id="ARBA00022723"/>
    </source>
</evidence>
<dbReference type="GO" id="GO:0020037">
    <property type="term" value="F:heme binding"/>
    <property type="evidence" value="ECO:0007669"/>
    <property type="project" value="InterPro"/>
</dbReference>
<keyword evidence="11" id="KW-0812">Transmembrane</keyword>
<name>A0A0C9US11_SPHS4</name>
<dbReference type="GO" id="GO:0016705">
    <property type="term" value="F:oxidoreductase activity, acting on paired donors, with incorporation or reduction of molecular oxygen"/>
    <property type="evidence" value="ECO:0007669"/>
    <property type="project" value="InterPro"/>
</dbReference>
<feature type="binding site" description="axial binding residue" evidence="9">
    <location>
        <position position="467"/>
    </location>
    <ligand>
        <name>heme</name>
        <dbReference type="ChEBI" id="CHEBI:30413"/>
    </ligand>
    <ligandPart>
        <name>Fe</name>
        <dbReference type="ChEBI" id="CHEBI:18248"/>
    </ligandPart>
</feature>
<dbReference type="EMBL" id="KN837168">
    <property type="protein sequence ID" value="KIJ37614.1"/>
    <property type="molecule type" value="Genomic_DNA"/>
</dbReference>
<evidence type="ECO:0000256" key="7">
    <source>
        <dbReference type="ARBA" id="ARBA00023004"/>
    </source>
</evidence>
<accession>A0A0C9US11</accession>
<dbReference type="GO" id="GO:0005506">
    <property type="term" value="F:iron ion binding"/>
    <property type="evidence" value="ECO:0007669"/>
    <property type="project" value="InterPro"/>
</dbReference>
<evidence type="ECO:0000256" key="6">
    <source>
        <dbReference type="ARBA" id="ARBA00023002"/>
    </source>
</evidence>
<evidence type="ECO:0000256" key="4">
    <source>
        <dbReference type="ARBA" id="ARBA00022617"/>
    </source>
</evidence>
<dbReference type="PANTHER" id="PTHR24305:SF166">
    <property type="entry name" value="CYTOCHROME P450 12A4, MITOCHONDRIAL-RELATED"/>
    <property type="match status" value="1"/>
</dbReference>
<feature type="transmembrane region" description="Helical" evidence="11">
    <location>
        <begin position="12"/>
        <end position="32"/>
    </location>
</feature>
<dbReference type="InterPro" id="IPR036396">
    <property type="entry name" value="Cyt_P450_sf"/>
</dbReference>
<keyword evidence="13" id="KW-1185">Reference proteome</keyword>
<dbReference type="Pfam" id="PF00067">
    <property type="entry name" value="p450"/>
    <property type="match status" value="1"/>
</dbReference>
<evidence type="ECO:0000256" key="3">
    <source>
        <dbReference type="ARBA" id="ARBA00010617"/>
    </source>
</evidence>
<evidence type="ECO:0000256" key="2">
    <source>
        <dbReference type="ARBA" id="ARBA00005179"/>
    </source>
</evidence>
<dbReference type="SUPFAM" id="SSF48264">
    <property type="entry name" value="Cytochrome P450"/>
    <property type="match status" value="1"/>
</dbReference>
<dbReference type="PROSITE" id="PS51257">
    <property type="entry name" value="PROKAR_LIPOPROTEIN"/>
    <property type="match status" value="1"/>
</dbReference>
<evidence type="ECO:0000313" key="13">
    <source>
        <dbReference type="Proteomes" id="UP000054279"/>
    </source>
</evidence>
<keyword evidence="4 9" id="KW-0349">Heme</keyword>
<evidence type="ECO:0000256" key="11">
    <source>
        <dbReference type="SAM" id="Phobius"/>
    </source>
</evidence>
<dbReference type="InterPro" id="IPR017972">
    <property type="entry name" value="Cyt_P450_CS"/>
</dbReference>
<dbReference type="GO" id="GO:0004497">
    <property type="term" value="F:monooxygenase activity"/>
    <property type="evidence" value="ECO:0007669"/>
    <property type="project" value="UniProtKB-KW"/>
</dbReference>
<comment type="similarity">
    <text evidence="3 10">Belongs to the cytochrome P450 family.</text>
</comment>
<organism evidence="12 13">
    <name type="scientific">Sphaerobolus stellatus (strain SS14)</name>
    <dbReference type="NCBI Taxonomy" id="990650"/>
    <lineage>
        <taxon>Eukaryota</taxon>
        <taxon>Fungi</taxon>
        <taxon>Dikarya</taxon>
        <taxon>Basidiomycota</taxon>
        <taxon>Agaricomycotina</taxon>
        <taxon>Agaricomycetes</taxon>
        <taxon>Phallomycetidae</taxon>
        <taxon>Geastrales</taxon>
        <taxon>Sphaerobolaceae</taxon>
        <taxon>Sphaerobolus</taxon>
    </lineage>
</organism>
<reference evidence="12 13" key="1">
    <citation type="submission" date="2014-06" db="EMBL/GenBank/DDBJ databases">
        <title>Evolutionary Origins and Diversification of the Mycorrhizal Mutualists.</title>
        <authorList>
            <consortium name="DOE Joint Genome Institute"/>
            <consortium name="Mycorrhizal Genomics Consortium"/>
            <person name="Kohler A."/>
            <person name="Kuo A."/>
            <person name="Nagy L.G."/>
            <person name="Floudas D."/>
            <person name="Copeland A."/>
            <person name="Barry K.W."/>
            <person name="Cichocki N."/>
            <person name="Veneault-Fourrey C."/>
            <person name="LaButti K."/>
            <person name="Lindquist E.A."/>
            <person name="Lipzen A."/>
            <person name="Lundell T."/>
            <person name="Morin E."/>
            <person name="Murat C."/>
            <person name="Riley R."/>
            <person name="Ohm R."/>
            <person name="Sun H."/>
            <person name="Tunlid A."/>
            <person name="Henrissat B."/>
            <person name="Grigoriev I.V."/>
            <person name="Hibbett D.S."/>
            <person name="Martin F."/>
        </authorList>
    </citation>
    <scope>NUCLEOTIDE SEQUENCE [LARGE SCALE GENOMIC DNA]</scope>
    <source>
        <strain evidence="12 13">SS14</strain>
    </source>
</reference>
<dbReference type="Proteomes" id="UP000054279">
    <property type="component" value="Unassembled WGS sequence"/>
</dbReference>
<keyword evidence="5 9" id="KW-0479">Metal-binding</keyword>
<keyword evidence="7 9" id="KW-0408">Iron</keyword>
<dbReference type="InterPro" id="IPR001128">
    <property type="entry name" value="Cyt_P450"/>
</dbReference>
<dbReference type="PRINTS" id="PR00463">
    <property type="entry name" value="EP450I"/>
</dbReference>
<dbReference type="AlphaFoldDB" id="A0A0C9US11"/>
<dbReference type="InterPro" id="IPR002401">
    <property type="entry name" value="Cyt_P450_E_grp-I"/>
</dbReference>
<dbReference type="PROSITE" id="PS00086">
    <property type="entry name" value="CYTOCHROME_P450"/>
    <property type="match status" value="1"/>
</dbReference>
<evidence type="ECO:0008006" key="14">
    <source>
        <dbReference type="Google" id="ProtNLM"/>
    </source>
</evidence>
<proteinExistence type="inferred from homology"/>
<dbReference type="OrthoDB" id="1470350at2759"/>
<dbReference type="HOGENOM" id="CLU_001570_25_0_1"/>
<evidence type="ECO:0000256" key="9">
    <source>
        <dbReference type="PIRSR" id="PIRSR602401-1"/>
    </source>
</evidence>
<comment type="cofactor">
    <cofactor evidence="1 9">
        <name>heme</name>
        <dbReference type="ChEBI" id="CHEBI:30413"/>
    </cofactor>
</comment>